<dbReference type="STRING" id="651661.SAMN05660293_00763"/>
<dbReference type="PROSITE" id="PS51118">
    <property type="entry name" value="HTH_HXLR"/>
    <property type="match status" value="1"/>
</dbReference>
<evidence type="ECO:0000256" key="3">
    <source>
        <dbReference type="ARBA" id="ARBA00023163"/>
    </source>
</evidence>
<keyword evidence="2" id="KW-0238">DNA-binding</keyword>
<dbReference type="InterPro" id="IPR036388">
    <property type="entry name" value="WH-like_DNA-bd_sf"/>
</dbReference>
<name>A0A1T5BZW7_9BACT</name>
<dbReference type="EMBL" id="FUZA01000001">
    <property type="protein sequence ID" value="SKB52686.1"/>
    <property type="molecule type" value="Genomic_DNA"/>
</dbReference>
<keyword evidence="6" id="KW-1185">Reference proteome</keyword>
<dbReference type="AlphaFoldDB" id="A0A1T5BZW7"/>
<keyword evidence="3" id="KW-0804">Transcription</keyword>
<dbReference type="SUPFAM" id="SSF46785">
    <property type="entry name" value="Winged helix' DNA-binding domain"/>
    <property type="match status" value="1"/>
</dbReference>
<evidence type="ECO:0000256" key="1">
    <source>
        <dbReference type="ARBA" id="ARBA00023015"/>
    </source>
</evidence>
<sequence length="131" mass="15102">MHNLITIRSNFTIMKYQRKISQDLECGITVAMRVFCNKWKPCIIDAIYKGFRRPSEIHRFIPEAKPRVLDIQLSELLKLGVLTRESGSGFPLYTIYTLTELGKSIVPIVTQLDEWGNSHKHKLKDVLTEAV</sequence>
<evidence type="ECO:0000259" key="4">
    <source>
        <dbReference type="PROSITE" id="PS51118"/>
    </source>
</evidence>
<accession>A0A1T5BZW7</accession>
<organism evidence="5 6">
    <name type="scientific">Dyadobacter psychrophilus</name>
    <dbReference type="NCBI Taxonomy" id="651661"/>
    <lineage>
        <taxon>Bacteria</taxon>
        <taxon>Pseudomonadati</taxon>
        <taxon>Bacteroidota</taxon>
        <taxon>Cytophagia</taxon>
        <taxon>Cytophagales</taxon>
        <taxon>Spirosomataceae</taxon>
        <taxon>Dyadobacter</taxon>
    </lineage>
</organism>
<dbReference type="GO" id="GO:0003677">
    <property type="term" value="F:DNA binding"/>
    <property type="evidence" value="ECO:0007669"/>
    <property type="project" value="UniProtKB-KW"/>
</dbReference>
<protein>
    <submittedName>
        <fullName evidence="5">Transcriptional regulator, HxlR family</fullName>
    </submittedName>
</protein>
<evidence type="ECO:0000313" key="5">
    <source>
        <dbReference type="EMBL" id="SKB52686.1"/>
    </source>
</evidence>
<dbReference type="InterPro" id="IPR002577">
    <property type="entry name" value="HTH_HxlR"/>
</dbReference>
<evidence type="ECO:0000256" key="2">
    <source>
        <dbReference type="ARBA" id="ARBA00023125"/>
    </source>
</evidence>
<reference evidence="6" key="1">
    <citation type="submission" date="2017-02" db="EMBL/GenBank/DDBJ databases">
        <authorList>
            <person name="Varghese N."/>
            <person name="Submissions S."/>
        </authorList>
    </citation>
    <scope>NUCLEOTIDE SEQUENCE [LARGE SCALE GENOMIC DNA]</scope>
    <source>
        <strain evidence="6">DSM 22270</strain>
    </source>
</reference>
<feature type="domain" description="HTH hxlR-type" evidence="4">
    <location>
        <begin position="26"/>
        <end position="124"/>
    </location>
</feature>
<dbReference type="Proteomes" id="UP000190897">
    <property type="component" value="Unassembled WGS sequence"/>
</dbReference>
<dbReference type="Pfam" id="PF01638">
    <property type="entry name" value="HxlR"/>
    <property type="match status" value="1"/>
</dbReference>
<proteinExistence type="predicted"/>
<keyword evidence="1" id="KW-0805">Transcription regulation</keyword>
<dbReference type="InterPro" id="IPR036390">
    <property type="entry name" value="WH_DNA-bd_sf"/>
</dbReference>
<dbReference type="PANTHER" id="PTHR33204">
    <property type="entry name" value="TRANSCRIPTIONAL REGULATOR, MARR FAMILY"/>
    <property type="match status" value="1"/>
</dbReference>
<evidence type="ECO:0000313" key="6">
    <source>
        <dbReference type="Proteomes" id="UP000190897"/>
    </source>
</evidence>
<dbReference type="Gene3D" id="1.10.10.10">
    <property type="entry name" value="Winged helix-like DNA-binding domain superfamily/Winged helix DNA-binding domain"/>
    <property type="match status" value="1"/>
</dbReference>
<gene>
    <name evidence="5" type="ORF">SAMN05660293_00763</name>
</gene>